<sequence>MTKTVLVTGGNRGIGLEIVRGFAKQGYKVLLGCRREEDGEDVKKDIVGKDIQVVELDLSNTASVKEHMNRAMAVYGNIDVLVNNAGIMEDGAWEELDPAAIAQSMQVHVNGPFALIQQVLPGMLENNFGRIVNVSSGYGAFSENMQGPLAYAVSKAALNALTLNLANQIDSDKNVKINAMCPGWVHTRMGGSSAPRTPEKGAETAIWLGQLDDDGPSGQFFRDKKRLDW</sequence>
<dbReference type="AlphaFoldDB" id="A0A1E7Z7J0"/>
<accession>A0A1E7Z7J0</accession>
<organism evidence="5 6">
    <name type="scientific">Alteromonas confluentis</name>
    <dbReference type="NCBI Taxonomy" id="1656094"/>
    <lineage>
        <taxon>Bacteria</taxon>
        <taxon>Pseudomonadati</taxon>
        <taxon>Pseudomonadota</taxon>
        <taxon>Gammaproteobacteria</taxon>
        <taxon>Alteromonadales</taxon>
        <taxon>Alteromonadaceae</taxon>
        <taxon>Alteromonas/Salinimonas group</taxon>
        <taxon>Alteromonas</taxon>
    </lineage>
</organism>
<evidence type="ECO:0000256" key="1">
    <source>
        <dbReference type="ARBA" id="ARBA00006484"/>
    </source>
</evidence>
<dbReference type="EMBL" id="MDHN01000040">
    <property type="protein sequence ID" value="OFC69364.1"/>
    <property type="molecule type" value="Genomic_DNA"/>
</dbReference>
<keyword evidence="2" id="KW-0521">NADP</keyword>
<reference evidence="5 6" key="1">
    <citation type="submission" date="2016-08" db="EMBL/GenBank/DDBJ databases">
        <authorList>
            <person name="Seilhamer J.J."/>
        </authorList>
    </citation>
    <scope>NUCLEOTIDE SEQUENCE [LARGE SCALE GENOMIC DNA]</scope>
    <source>
        <strain evidence="5 6">KCTC 42603</strain>
    </source>
</reference>
<dbReference type="PANTHER" id="PTHR43963">
    <property type="entry name" value="CARBONYL REDUCTASE 1-RELATED"/>
    <property type="match status" value="1"/>
</dbReference>
<evidence type="ECO:0000313" key="5">
    <source>
        <dbReference type="EMBL" id="OFC69364.1"/>
    </source>
</evidence>
<dbReference type="InterPro" id="IPR002347">
    <property type="entry name" value="SDR_fam"/>
</dbReference>
<evidence type="ECO:0000313" key="6">
    <source>
        <dbReference type="Proteomes" id="UP000175691"/>
    </source>
</evidence>
<keyword evidence="3" id="KW-0560">Oxidoreductase</keyword>
<dbReference type="Gene3D" id="3.40.50.720">
    <property type="entry name" value="NAD(P)-binding Rossmann-like Domain"/>
    <property type="match status" value="1"/>
</dbReference>
<dbReference type="SUPFAM" id="SSF51735">
    <property type="entry name" value="NAD(P)-binding Rossmann-fold domains"/>
    <property type="match status" value="1"/>
</dbReference>
<evidence type="ECO:0000256" key="2">
    <source>
        <dbReference type="ARBA" id="ARBA00022857"/>
    </source>
</evidence>
<evidence type="ECO:0000256" key="4">
    <source>
        <dbReference type="RuleBase" id="RU000363"/>
    </source>
</evidence>
<keyword evidence="6" id="KW-1185">Reference proteome</keyword>
<name>A0A1E7Z7J0_9ALTE</name>
<dbReference type="OrthoDB" id="5786478at2"/>
<comment type="similarity">
    <text evidence="1 4">Belongs to the short-chain dehydrogenases/reductases (SDR) family.</text>
</comment>
<dbReference type="Proteomes" id="UP000175691">
    <property type="component" value="Unassembled WGS sequence"/>
</dbReference>
<dbReference type="PRINTS" id="PR00081">
    <property type="entry name" value="GDHRDH"/>
</dbReference>
<dbReference type="Pfam" id="PF00106">
    <property type="entry name" value="adh_short"/>
    <property type="match status" value="1"/>
</dbReference>
<dbReference type="PANTHER" id="PTHR43963:SF6">
    <property type="entry name" value="CHAIN DEHYDROGENASE FAMILY PROTEIN, PUTATIVE (AFU_ORTHOLOGUE AFUA_3G15350)-RELATED"/>
    <property type="match status" value="1"/>
</dbReference>
<gene>
    <name evidence="5" type="ORF">BFC18_18290</name>
</gene>
<dbReference type="PRINTS" id="PR00080">
    <property type="entry name" value="SDRFAMILY"/>
</dbReference>
<comment type="caution">
    <text evidence="5">The sequence shown here is derived from an EMBL/GenBank/DDBJ whole genome shotgun (WGS) entry which is preliminary data.</text>
</comment>
<evidence type="ECO:0000256" key="3">
    <source>
        <dbReference type="ARBA" id="ARBA00023002"/>
    </source>
</evidence>
<proteinExistence type="inferred from homology"/>
<dbReference type="GO" id="GO:0016491">
    <property type="term" value="F:oxidoreductase activity"/>
    <property type="evidence" value="ECO:0007669"/>
    <property type="project" value="UniProtKB-KW"/>
</dbReference>
<dbReference type="STRING" id="1656094.BFC18_18290"/>
<dbReference type="RefSeq" id="WP_070126810.1">
    <property type="nucleotide sequence ID" value="NZ_MDHN01000040.1"/>
</dbReference>
<dbReference type="InterPro" id="IPR036291">
    <property type="entry name" value="NAD(P)-bd_dom_sf"/>
</dbReference>
<protein>
    <submittedName>
        <fullName evidence="5">20-beta-hydroxysteroid dehydrogenase</fullName>
    </submittedName>
</protein>